<comment type="caution">
    <text evidence="1">The sequence shown here is derived from an EMBL/GenBank/DDBJ whole genome shotgun (WGS) entry which is preliminary data.</text>
</comment>
<protein>
    <submittedName>
        <fullName evidence="1">Uncharacterized protein</fullName>
    </submittedName>
</protein>
<accession>A0A837G638</accession>
<sequence>MARFGKCQINNLKLKPSSKRAIRDIIEIVNTGTLLSGALAATPFYQIFGTPSVTSSPVETLITIREHDWDTFIKAMSGAEKYTRNKVFMVAYDQEIFTYGDEKKFWNCISEATK</sequence>
<dbReference type="RefSeq" id="WP_045986459.1">
    <property type="nucleotide sequence ID" value="NZ_CP063052.1"/>
</dbReference>
<proteinExistence type="predicted"/>
<evidence type="ECO:0000313" key="1">
    <source>
        <dbReference type="EMBL" id="KJY71372.1"/>
    </source>
</evidence>
<organism evidence="1">
    <name type="scientific">Vibrio coralliilyticus</name>
    <dbReference type="NCBI Taxonomy" id="190893"/>
    <lineage>
        <taxon>Bacteria</taxon>
        <taxon>Pseudomonadati</taxon>
        <taxon>Pseudomonadota</taxon>
        <taxon>Gammaproteobacteria</taxon>
        <taxon>Vibrionales</taxon>
        <taxon>Vibrionaceae</taxon>
        <taxon>Vibrio</taxon>
    </lineage>
</organism>
<dbReference type="AlphaFoldDB" id="A0A837G638"/>
<gene>
    <name evidence="1" type="ORF">TW71_15270</name>
</gene>
<name>A0A837G638_9VIBR</name>
<reference evidence="1" key="1">
    <citation type="journal article" date="2015" name="BMC Genomics">
        <title>Genome mining reveals unlocked bioactive potential of marine Gram-negative bacteria.</title>
        <authorList>
            <person name="Machado H."/>
            <person name="Sonnenschein E.C."/>
            <person name="Melchiorsen J."/>
            <person name="Gram L."/>
        </authorList>
    </citation>
    <scope>NUCLEOTIDE SEQUENCE</scope>
    <source>
        <strain evidence="1">S2052</strain>
    </source>
</reference>
<dbReference type="EMBL" id="JXXR01000016">
    <property type="protein sequence ID" value="KJY71372.1"/>
    <property type="molecule type" value="Genomic_DNA"/>
</dbReference>